<comment type="subcellular location">
    <subcellularLocation>
        <location evidence="1">Membrane</location>
        <topology evidence="1">Multi-pass membrane protein</topology>
    </subcellularLocation>
</comment>
<reference evidence="6 7" key="1">
    <citation type="submission" date="2020-08" db="EMBL/GenBank/DDBJ databases">
        <title>Genomic Encyclopedia of Type Strains, Phase IV (KMG-IV): sequencing the most valuable type-strain genomes for metagenomic binning, comparative biology and taxonomic classification.</title>
        <authorList>
            <person name="Goeker M."/>
        </authorList>
    </citation>
    <scope>NUCLEOTIDE SEQUENCE [LARGE SCALE GENOMIC DNA]</scope>
    <source>
        <strain evidence="6 7">YIM 65646</strain>
    </source>
</reference>
<dbReference type="Proteomes" id="UP000548476">
    <property type="component" value="Unassembled WGS sequence"/>
</dbReference>
<evidence type="ECO:0008006" key="8">
    <source>
        <dbReference type="Google" id="ProtNLM"/>
    </source>
</evidence>
<feature type="transmembrane region" description="Helical" evidence="5">
    <location>
        <begin position="93"/>
        <end position="115"/>
    </location>
</feature>
<proteinExistence type="predicted"/>
<dbReference type="AlphaFoldDB" id="A0A841FHI9"/>
<dbReference type="GO" id="GO:0016020">
    <property type="term" value="C:membrane"/>
    <property type="evidence" value="ECO:0007669"/>
    <property type="project" value="UniProtKB-SubCell"/>
</dbReference>
<keyword evidence="3 5" id="KW-1133">Transmembrane helix</keyword>
<evidence type="ECO:0000256" key="1">
    <source>
        <dbReference type="ARBA" id="ARBA00004141"/>
    </source>
</evidence>
<keyword evidence="2 5" id="KW-0812">Transmembrane</keyword>
<name>A0A841FHI9_9ACTN</name>
<dbReference type="InterPro" id="IPR032808">
    <property type="entry name" value="DoxX"/>
</dbReference>
<accession>A0A841FHI9</accession>
<keyword evidence="7" id="KW-1185">Reference proteome</keyword>
<evidence type="ECO:0000256" key="5">
    <source>
        <dbReference type="SAM" id="Phobius"/>
    </source>
</evidence>
<evidence type="ECO:0000313" key="7">
    <source>
        <dbReference type="Proteomes" id="UP000548476"/>
    </source>
</evidence>
<evidence type="ECO:0000256" key="2">
    <source>
        <dbReference type="ARBA" id="ARBA00022692"/>
    </source>
</evidence>
<protein>
    <recommendedName>
        <fullName evidence="8">DoxX family protein</fullName>
    </recommendedName>
</protein>
<feature type="transmembrane region" description="Helical" evidence="5">
    <location>
        <begin position="6"/>
        <end position="31"/>
    </location>
</feature>
<gene>
    <name evidence="6" type="ORF">HNR73_004674</name>
</gene>
<keyword evidence="4 5" id="KW-0472">Membrane</keyword>
<feature type="transmembrane region" description="Helical" evidence="5">
    <location>
        <begin position="68"/>
        <end position="86"/>
    </location>
</feature>
<organism evidence="6 7">
    <name type="scientific">Phytomonospora endophytica</name>
    <dbReference type="NCBI Taxonomy" id="714109"/>
    <lineage>
        <taxon>Bacteria</taxon>
        <taxon>Bacillati</taxon>
        <taxon>Actinomycetota</taxon>
        <taxon>Actinomycetes</taxon>
        <taxon>Micromonosporales</taxon>
        <taxon>Micromonosporaceae</taxon>
        <taxon>Phytomonospora</taxon>
    </lineage>
</organism>
<evidence type="ECO:0000256" key="4">
    <source>
        <dbReference type="ARBA" id="ARBA00023136"/>
    </source>
</evidence>
<dbReference type="EMBL" id="JACHGT010000010">
    <property type="protein sequence ID" value="MBB6036801.1"/>
    <property type="molecule type" value="Genomic_DNA"/>
</dbReference>
<sequence>MYTAYVIVTVVTIGLNTFEALAAFVHAKFMLANAERVGVPRSWLIPLGLAKGAGAVGLLLGLLGVEPLGIAAAVGLVLFYIGAIIAHIRARALASIPFPAFFLATAIASLALLLLT</sequence>
<evidence type="ECO:0000256" key="3">
    <source>
        <dbReference type="ARBA" id="ARBA00022989"/>
    </source>
</evidence>
<dbReference type="RefSeq" id="WP_184789642.1">
    <property type="nucleotide sequence ID" value="NZ_BONT01000058.1"/>
</dbReference>
<evidence type="ECO:0000313" key="6">
    <source>
        <dbReference type="EMBL" id="MBB6036801.1"/>
    </source>
</evidence>
<feature type="transmembrane region" description="Helical" evidence="5">
    <location>
        <begin position="43"/>
        <end position="62"/>
    </location>
</feature>
<comment type="caution">
    <text evidence="6">The sequence shown here is derived from an EMBL/GenBank/DDBJ whole genome shotgun (WGS) entry which is preliminary data.</text>
</comment>
<dbReference type="Pfam" id="PF13564">
    <property type="entry name" value="DoxX_2"/>
    <property type="match status" value="1"/>
</dbReference>